<accession>A0A7X3SIG2</accession>
<sequence>MKELPKRIHDDNNGLDYVLVGDYYIPALRLTEESRPIGHWGRRRKAYLEEARPALYCSLLLSGKLWTHLADVDEQAQERLDLIMEQMKAAEGVTEKLKADDQLEWVRRCNSIRSRAEEIIYAELVYV</sequence>
<dbReference type="EMBL" id="WUQX01000001">
    <property type="protein sequence ID" value="MXP75385.1"/>
    <property type="molecule type" value="Genomic_DNA"/>
</dbReference>
<keyword evidence="2" id="KW-1185">Reference proteome</keyword>
<protein>
    <submittedName>
        <fullName evidence="1">TnpV protein</fullName>
    </submittedName>
</protein>
<dbReference type="Pfam" id="PF14198">
    <property type="entry name" value="TnpV"/>
    <property type="match status" value="1"/>
</dbReference>
<dbReference type="InterPro" id="IPR026989">
    <property type="entry name" value="TnpV"/>
</dbReference>
<evidence type="ECO:0000313" key="1">
    <source>
        <dbReference type="EMBL" id="MXP75385.1"/>
    </source>
</evidence>
<dbReference type="AlphaFoldDB" id="A0A7X3SIG2"/>
<comment type="caution">
    <text evidence="1">The sequence shown here is derived from an EMBL/GenBank/DDBJ whole genome shotgun (WGS) entry which is preliminary data.</text>
</comment>
<organism evidence="1 2">
    <name type="scientific">Sporofaciens musculi</name>
    <dbReference type="NCBI Taxonomy" id="2681861"/>
    <lineage>
        <taxon>Bacteria</taxon>
        <taxon>Bacillati</taxon>
        <taxon>Bacillota</taxon>
        <taxon>Clostridia</taxon>
        <taxon>Lachnospirales</taxon>
        <taxon>Lachnospiraceae</taxon>
        <taxon>Sporofaciens</taxon>
    </lineage>
</organism>
<gene>
    <name evidence="1" type="ORF">GN277_08320</name>
</gene>
<reference evidence="1 2" key="1">
    <citation type="submission" date="2019-12" db="EMBL/GenBank/DDBJ databases">
        <title>Sporaefaciens musculi gen. nov., sp. nov., a novel bacterium isolated from the caecum of an obese mouse.</title>
        <authorList>
            <person name="Rasmussen T.S."/>
            <person name="Streidl T."/>
            <person name="Hitch T.C.A."/>
            <person name="Wortmann E."/>
            <person name="Deptula P."/>
            <person name="Hansen M."/>
            <person name="Nielsen D.S."/>
            <person name="Clavel T."/>
            <person name="Vogensen F.K."/>
        </authorList>
    </citation>
    <scope>NUCLEOTIDE SEQUENCE [LARGE SCALE GENOMIC DNA]</scope>
    <source>
        <strain evidence="1 2">WCA-9-b2</strain>
    </source>
</reference>
<name>A0A7X3SIG2_9FIRM</name>
<dbReference type="RefSeq" id="WP_159750651.1">
    <property type="nucleotide sequence ID" value="NZ_WUQX01000001.1"/>
</dbReference>
<proteinExistence type="predicted"/>
<evidence type="ECO:0000313" key="2">
    <source>
        <dbReference type="Proteomes" id="UP000460412"/>
    </source>
</evidence>
<dbReference type="Proteomes" id="UP000460412">
    <property type="component" value="Unassembled WGS sequence"/>
</dbReference>